<dbReference type="OrthoDB" id="9789113at2"/>
<dbReference type="EMBL" id="LQRT01000013">
    <property type="protein sequence ID" value="KZS40381.1"/>
    <property type="molecule type" value="Genomic_DNA"/>
</dbReference>
<dbReference type="SUPFAM" id="SSF48317">
    <property type="entry name" value="Acid phosphatase/Vanadium-dependent haloperoxidase"/>
    <property type="match status" value="1"/>
</dbReference>
<keyword evidence="4" id="KW-1185">Reference proteome</keyword>
<sequence>MEELIQLDKDLFLYLNNLGTSTWDWFWLFMTEKLYQIPLYLVLLFFFYKYFGLKGTIITLVIVAALITATDQLSNLFKNVLFMRPRPCRAEGVAEFTRFIAERCGRHGYFSAHAASSMAIAFFTGLVLQKRLKYIFPFMVIWSIVVSYSRIYLGVHYPGDIITGMAIGILLGLGAYKLHIYLISKYGEKQHIAI</sequence>
<dbReference type="STRING" id="1642818.AWE51_05340"/>
<keyword evidence="1" id="KW-0812">Transmembrane</keyword>
<dbReference type="Proteomes" id="UP000076715">
    <property type="component" value="Unassembled WGS sequence"/>
</dbReference>
<dbReference type="CDD" id="cd03395">
    <property type="entry name" value="PAP2_like_4"/>
    <property type="match status" value="1"/>
</dbReference>
<comment type="caution">
    <text evidence="3">The sequence shown here is derived from an EMBL/GenBank/DDBJ whole genome shotgun (WGS) entry which is preliminary data.</text>
</comment>
<feature type="transmembrane region" description="Helical" evidence="1">
    <location>
        <begin position="135"/>
        <end position="155"/>
    </location>
</feature>
<dbReference type="InterPro" id="IPR036938">
    <property type="entry name" value="PAP2/HPO_sf"/>
</dbReference>
<feature type="domain" description="Phosphatidic acid phosphatase type 2/haloperoxidase" evidence="2">
    <location>
        <begin position="59"/>
        <end position="176"/>
    </location>
</feature>
<feature type="transmembrane region" description="Helical" evidence="1">
    <location>
        <begin position="25"/>
        <end position="48"/>
    </location>
</feature>
<dbReference type="PANTHER" id="PTHR14969">
    <property type="entry name" value="SPHINGOSINE-1-PHOSPHATE PHOSPHOHYDROLASE"/>
    <property type="match status" value="1"/>
</dbReference>
<feature type="transmembrane region" description="Helical" evidence="1">
    <location>
        <begin position="108"/>
        <end position="128"/>
    </location>
</feature>
<feature type="transmembrane region" description="Helical" evidence="1">
    <location>
        <begin position="55"/>
        <end position="77"/>
    </location>
</feature>
<feature type="transmembrane region" description="Helical" evidence="1">
    <location>
        <begin position="161"/>
        <end position="182"/>
    </location>
</feature>
<evidence type="ECO:0000256" key="1">
    <source>
        <dbReference type="SAM" id="Phobius"/>
    </source>
</evidence>
<keyword evidence="1" id="KW-0472">Membrane</keyword>
<proteinExistence type="predicted"/>
<dbReference type="RefSeq" id="WP_066313883.1">
    <property type="nucleotide sequence ID" value="NZ_CANLSS010000018.1"/>
</dbReference>
<dbReference type="Gene3D" id="1.20.144.10">
    <property type="entry name" value="Phosphatidic acid phosphatase type 2/haloperoxidase"/>
    <property type="match status" value="1"/>
</dbReference>
<dbReference type="SMART" id="SM00014">
    <property type="entry name" value="acidPPc"/>
    <property type="match status" value="1"/>
</dbReference>
<accession>A0A163AA03</accession>
<dbReference type="InterPro" id="IPR000326">
    <property type="entry name" value="PAP2/HPO"/>
</dbReference>
<dbReference type="PANTHER" id="PTHR14969:SF13">
    <property type="entry name" value="AT30094P"/>
    <property type="match status" value="1"/>
</dbReference>
<gene>
    <name evidence="3" type="ORF">AWE51_05340</name>
</gene>
<name>A0A163AA03_9FLAO</name>
<reference evidence="3 4" key="1">
    <citation type="submission" date="2016-01" db="EMBL/GenBank/DDBJ databases">
        <title>The draft genome sequence of Aquimarina sp. RZW4-3-2.</title>
        <authorList>
            <person name="Wang Y."/>
        </authorList>
    </citation>
    <scope>NUCLEOTIDE SEQUENCE [LARGE SCALE GENOMIC DNA]</scope>
    <source>
        <strain evidence="3 4">RZW4-3-2</strain>
    </source>
</reference>
<dbReference type="Pfam" id="PF01569">
    <property type="entry name" value="PAP2"/>
    <property type="match status" value="1"/>
</dbReference>
<evidence type="ECO:0000313" key="3">
    <source>
        <dbReference type="EMBL" id="KZS40381.1"/>
    </source>
</evidence>
<dbReference type="AlphaFoldDB" id="A0A163AA03"/>
<keyword evidence="1" id="KW-1133">Transmembrane helix</keyword>
<evidence type="ECO:0000313" key="4">
    <source>
        <dbReference type="Proteomes" id="UP000076715"/>
    </source>
</evidence>
<organism evidence="3 4">
    <name type="scientific">Aquimarina aggregata</name>
    <dbReference type="NCBI Taxonomy" id="1642818"/>
    <lineage>
        <taxon>Bacteria</taxon>
        <taxon>Pseudomonadati</taxon>
        <taxon>Bacteroidota</taxon>
        <taxon>Flavobacteriia</taxon>
        <taxon>Flavobacteriales</taxon>
        <taxon>Flavobacteriaceae</taxon>
        <taxon>Aquimarina</taxon>
    </lineage>
</organism>
<protein>
    <submittedName>
        <fullName evidence="3">Phosphoesterase</fullName>
    </submittedName>
</protein>
<evidence type="ECO:0000259" key="2">
    <source>
        <dbReference type="SMART" id="SM00014"/>
    </source>
</evidence>